<proteinExistence type="predicted"/>
<reference evidence="2" key="1">
    <citation type="journal article" date="2019" name="Int. J. Syst. Evol. Microbiol.">
        <title>The Global Catalogue of Microorganisms (GCM) 10K type strain sequencing project: providing services to taxonomists for standard genome sequencing and annotation.</title>
        <authorList>
            <consortium name="The Broad Institute Genomics Platform"/>
            <consortium name="The Broad Institute Genome Sequencing Center for Infectious Disease"/>
            <person name="Wu L."/>
            <person name="Ma J."/>
        </authorList>
    </citation>
    <scope>NUCLEOTIDE SEQUENCE [LARGE SCALE GENOMIC DNA]</scope>
    <source>
        <strain evidence="2">CCUG 50213</strain>
    </source>
</reference>
<evidence type="ECO:0000313" key="2">
    <source>
        <dbReference type="Proteomes" id="UP001597181"/>
    </source>
</evidence>
<evidence type="ECO:0000313" key="1">
    <source>
        <dbReference type="EMBL" id="MFD1202979.1"/>
    </source>
</evidence>
<keyword evidence="2" id="KW-1185">Reference proteome</keyword>
<sequence length="109" mass="11188">MSSCSECKTRSDPGPIGHFAHAAVLVASSTLGPAPAAEASSASNLTIAESTCTDARIATVLVEGLVLDRHHTVDEHGLGYETIEFVVTDGVGRVGSGHFTHPVGSFRAS</sequence>
<dbReference type="EMBL" id="JBHTLY010000007">
    <property type="protein sequence ID" value="MFD1202979.1"/>
    <property type="molecule type" value="Genomic_DNA"/>
</dbReference>
<dbReference type="Proteomes" id="UP001597181">
    <property type="component" value="Unassembled WGS sequence"/>
</dbReference>
<organism evidence="1 2">
    <name type="scientific">Leucobacter albus</name>
    <dbReference type="NCBI Taxonomy" id="272210"/>
    <lineage>
        <taxon>Bacteria</taxon>
        <taxon>Bacillati</taxon>
        <taxon>Actinomycetota</taxon>
        <taxon>Actinomycetes</taxon>
        <taxon>Micrococcales</taxon>
        <taxon>Microbacteriaceae</taxon>
        <taxon>Leucobacter</taxon>
    </lineage>
</organism>
<protein>
    <submittedName>
        <fullName evidence="1">Uncharacterized protein</fullName>
    </submittedName>
</protein>
<comment type="caution">
    <text evidence="1">The sequence shown here is derived from an EMBL/GenBank/DDBJ whole genome shotgun (WGS) entry which is preliminary data.</text>
</comment>
<gene>
    <name evidence="1" type="ORF">ACFQ3U_13845</name>
</gene>
<accession>A0ABW3TRR1</accession>
<name>A0ABW3TRR1_9MICO</name>
<dbReference type="RefSeq" id="WP_343960748.1">
    <property type="nucleotide sequence ID" value="NZ_BAAAKZ010000009.1"/>
</dbReference>